<evidence type="ECO:0000313" key="2">
    <source>
        <dbReference type="Proteomes" id="UP000581769"/>
    </source>
</evidence>
<comment type="caution">
    <text evidence="1">The sequence shown here is derived from an EMBL/GenBank/DDBJ whole genome shotgun (WGS) entry which is preliminary data.</text>
</comment>
<reference evidence="1 2" key="1">
    <citation type="submission" date="2020-08" db="EMBL/GenBank/DDBJ databases">
        <title>Sequencing the genomes of 1000 actinobacteria strains.</title>
        <authorList>
            <person name="Klenk H.-P."/>
        </authorList>
    </citation>
    <scope>NUCLEOTIDE SEQUENCE [LARGE SCALE GENOMIC DNA]</scope>
    <source>
        <strain evidence="1 2">DSM 45859</strain>
    </source>
</reference>
<evidence type="ECO:0000313" key="1">
    <source>
        <dbReference type="EMBL" id="MBB4687613.1"/>
    </source>
</evidence>
<keyword evidence="2" id="KW-1185">Reference proteome</keyword>
<protein>
    <submittedName>
        <fullName evidence="1">Uncharacterized protein</fullName>
    </submittedName>
</protein>
<proteinExistence type="predicted"/>
<dbReference type="Proteomes" id="UP000581769">
    <property type="component" value="Unassembled WGS sequence"/>
</dbReference>
<dbReference type="AlphaFoldDB" id="A0A840J103"/>
<dbReference type="EMBL" id="JACHMG010000001">
    <property type="protein sequence ID" value="MBB4687613.1"/>
    <property type="molecule type" value="Genomic_DNA"/>
</dbReference>
<name>A0A840J103_9PSEU</name>
<accession>A0A840J103</accession>
<dbReference type="RefSeq" id="WP_246458969.1">
    <property type="nucleotide sequence ID" value="NZ_JACHMG010000001.1"/>
</dbReference>
<gene>
    <name evidence="1" type="ORF">BJY18_005098</name>
</gene>
<sequence>MTEAVALGVPAKGLRSHALSMVSSTVIGMSSTVPAYSIAATLGFVVSVYRPVRADWLLITSSCATGDLLRRRAGPRRRFCSRFSFTGAGRVRFR</sequence>
<organism evidence="1 2">
    <name type="scientific">Amycolatopsis jiangsuensis</name>
    <dbReference type="NCBI Taxonomy" id="1181879"/>
    <lineage>
        <taxon>Bacteria</taxon>
        <taxon>Bacillati</taxon>
        <taxon>Actinomycetota</taxon>
        <taxon>Actinomycetes</taxon>
        <taxon>Pseudonocardiales</taxon>
        <taxon>Pseudonocardiaceae</taxon>
        <taxon>Amycolatopsis</taxon>
    </lineage>
</organism>